<evidence type="ECO:0000313" key="2">
    <source>
        <dbReference type="Proteomes" id="UP000515679"/>
    </source>
</evidence>
<proteinExistence type="predicted"/>
<evidence type="ECO:0000313" key="1">
    <source>
        <dbReference type="EMBL" id="QMV40719.1"/>
    </source>
</evidence>
<accession>A0A7G5BUT5</accession>
<dbReference type="EMBL" id="CP041969">
    <property type="protein sequence ID" value="QMV40719.1"/>
    <property type="molecule type" value="Genomic_DNA"/>
</dbReference>
<sequence>MKYFIDWEVDDFSSHAKNITRRGFDYEKERQNQLVHYGWHVYRIPLDMIKERPRQCLQFILQVMGKLYGGGNQGVSALSLKHREIMRMAIRLQRPFTPKEVCILLGVQAQHARHLLHELVSMELLVAENDRIRARKYLLGPKAPTWI</sequence>
<protein>
    <submittedName>
        <fullName evidence="1">Uncharacterized protein</fullName>
    </submittedName>
</protein>
<organism evidence="1 2">
    <name type="scientific">Cohnella cholangitidis</name>
    <dbReference type="NCBI Taxonomy" id="2598458"/>
    <lineage>
        <taxon>Bacteria</taxon>
        <taxon>Bacillati</taxon>
        <taxon>Bacillota</taxon>
        <taxon>Bacilli</taxon>
        <taxon>Bacillales</taxon>
        <taxon>Paenibacillaceae</taxon>
        <taxon>Cohnella</taxon>
    </lineage>
</organism>
<dbReference type="KEGG" id="cchl:FPL14_05495"/>
<keyword evidence="2" id="KW-1185">Reference proteome</keyword>
<dbReference type="AlphaFoldDB" id="A0A7G5BUT5"/>
<reference evidence="1 2" key="1">
    <citation type="submission" date="2019-07" db="EMBL/GenBank/DDBJ databases">
        <authorList>
            <person name="Kim J.K."/>
            <person name="Cheong H.-M."/>
            <person name="Choi Y."/>
            <person name="Hwang K.J."/>
            <person name="Lee S."/>
            <person name="Choi C."/>
        </authorList>
    </citation>
    <scope>NUCLEOTIDE SEQUENCE [LARGE SCALE GENOMIC DNA]</scope>
    <source>
        <strain evidence="1 2">KS 22</strain>
    </source>
</reference>
<name>A0A7G5BUT5_9BACL</name>
<dbReference type="Proteomes" id="UP000515679">
    <property type="component" value="Chromosome"/>
</dbReference>
<gene>
    <name evidence="1" type="ORF">FPL14_05495</name>
</gene>